<feature type="region of interest" description="Disordered" evidence="3">
    <location>
        <begin position="297"/>
        <end position="316"/>
    </location>
</feature>
<evidence type="ECO:0000259" key="4">
    <source>
        <dbReference type="Pfam" id="PF07808"/>
    </source>
</evidence>
<sequence length="554" mass="60896">MNNTQFRHLVLDTPTVGSKSHDGRDGRDVGVRHSAANASALGSRMRSSMPMTPRSVIGSKPTDFARQLAERNGHPDGGQDRKFRSSAAPKGSRLPAGYQDRTQSRRSNEEDDKTRRVQALEDMVRLGQMNHSDFQKLRDEIIGGDVHDVHLVKGLDYKLLERVKRGEDVLANHEENSNAPPAPSSAVSENEMEAELGELEEKAVVPLSKQETIKKGQLAPLASMRKGTMRSRNDILKDLKAARSAAKSAPSPPQPLLGTKFKKVGTMKEQSRIEIDDRGREILLMVDADGVTKRKIRNLDPVSTSESRESLPMPRQDVAPLGSELILPDTQEPSVEEVKDIFEGVGADFNPLGDLDGSDEDGDGQGDDSASDRGAAEPEREKLEQDEKAPAVPSLVSRSADREVQNYFNEPNPLQQVEARHDYLTDPAIVAALKKASSIQPLASERPTDEGAAAKLARHKRLLESQDRDADDLDMGFDLSNRFDDDEDAGAGKAPKLSVWDNELDRGEKDERRKRKGEQPEKGSQKSKKKKRNVDDAATVLKVLGQKGPKGEAK</sequence>
<dbReference type="EMBL" id="JAPUFD010000010">
    <property type="protein sequence ID" value="MDI1489840.1"/>
    <property type="molecule type" value="Genomic_DNA"/>
</dbReference>
<keyword evidence="6" id="KW-1185">Reference proteome</keyword>
<dbReference type="InterPro" id="IPR012916">
    <property type="entry name" value="RED_N"/>
</dbReference>
<evidence type="ECO:0000256" key="1">
    <source>
        <dbReference type="ARBA" id="ARBA00004123"/>
    </source>
</evidence>
<evidence type="ECO:0000256" key="3">
    <source>
        <dbReference type="SAM" id="MobiDB-lite"/>
    </source>
</evidence>
<accession>A0AA43TXA4</accession>
<reference evidence="5" key="1">
    <citation type="journal article" date="2023" name="Genome Biol. Evol.">
        <title>First Whole Genome Sequence and Flow Cytometry Genome Size Data for the Lichen-Forming Fungus Ramalina farinacea (Ascomycota).</title>
        <authorList>
            <person name="Llewellyn T."/>
            <person name="Mian S."/>
            <person name="Hill R."/>
            <person name="Leitch I.J."/>
            <person name="Gaya E."/>
        </authorList>
    </citation>
    <scope>NUCLEOTIDE SEQUENCE</scope>
    <source>
        <strain evidence="5">LIQ254RAFAR</strain>
    </source>
</reference>
<dbReference type="Proteomes" id="UP001161017">
    <property type="component" value="Unassembled WGS sequence"/>
</dbReference>
<dbReference type="Pfam" id="PF07808">
    <property type="entry name" value="RED_N"/>
    <property type="match status" value="1"/>
</dbReference>
<gene>
    <name evidence="5" type="ORF">OHK93_001038</name>
</gene>
<feature type="region of interest" description="Disordered" evidence="3">
    <location>
        <begin position="1"/>
        <end position="115"/>
    </location>
</feature>
<feature type="region of interest" description="Disordered" evidence="3">
    <location>
        <begin position="437"/>
        <end position="554"/>
    </location>
</feature>
<feature type="compositionally biased region" description="Basic and acidic residues" evidence="3">
    <location>
        <begin position="68"/>
        <end position="83"/>
    </location>
</feature>
<keyword evidence="2" id="KW-0539">Nucleus</keyword>
<feature type="compositionally biased region" description="Basic and acidic residues" evidence="3">
    <location>
        <begin position="503"/>
        <end position="524"/>
    </location>
</feature>
<organism evidence="5 6">
    <name type="scientific">Ramalina farinacea</name>
    <dbReference type="NCBI Taxonomy" id="258253"/>
    <lineage>
        <taxon>Eukaryota</taxon>
        <taxon>Fungi</taxon>
        <taxon>Dikarya</taxon>
        <taxon>Ascomycota</taxon>
        <taxon>Pezizomycotina</taxon>
        <taxon>Lecanoromycetes</taxon>
        <taxon>OSLEUM clade</taxon>
        <taxon>Lecanoromycetidae</taxon>
        <taxon>Lecanorales</taxon>
        <taxon>Lecanorineae</taxon>
        <taxon>Ramalinaceae</taxon>
        <taxon>Ramalina</taxon>
    </lineage>
</organism>
<comment type="caution">
    <text evidence="5">The sequence shown here is derived from an EMBL/GenBank/DDBJ whole genome shotgun (WGS) entry which is preliminary data.</text>
</comment>
<dbReference type="AlphaFoldDB" id="A0AA43TXA4"/>
<comment type="subcellular location">
    <subcellularLocation>
        <location evidence="1">Nucleus</location>
    </subcellularLocation>
</comment>
<evidence type="ECO:0000313" key="6">
    <source>
        <dbReference type="Proteomes" id="UP001161017"/>
    </source>
</evidence>
<dbReference type="InterPro" id="IPR039896">
    <property type="entry name" value="Red-like"/>
</dbReference>
<protein>
    <recommendedName>
        <fullName evidence="4">RED-like N-terminal domain-containing protein</fullName>
    </recommendedName>
</protein>
<feature type="region of interest" description="Disordered" evidence="3">
    <location>
        <begin position="325"/>
        <end position="413"/>
    </location>
</feature>
<feature type="compositionally biased region" description="Basic and acidic residues" evidence="3">
    <location>
        <begin position="102"/>
        <end position="115"/>
    </location>
</feature>
<dbReference type="PANTHER" id="PTHR12765">
    <property type="entry name" value="RED PROTEIN IK FACTOR CYTOKINE IK"/>
    <property type="match status" value="1"/>
</dbReference>
<feature type="compositionally biased region" description="Basic and acidic residues" evidence="3">
    <location>
        <begin position="19"/>
        <end position="31"/>
    </location>
</feature>
<feature type="region of interest" description="Disordered" evidence="3">
    <location>
        <begin position="170"/>
        <end position="192"/>
    </location>
</feature>
<evidence type="ECO:0000313" key="5">
    <source>
        <dbReference type="EMBL" id="MDI1489840.1"/>
    </source>
</evidence>
<name>A0AA43TXA4_9LECA</name>
<evidence type="ECO:0000256" key="2">
    <source>
        <dbReference type="ARBA" id="ARBA00023242"/>
    </source>
</evidence>
<dbReference type="GO" id="GO:0005634">
    <property type="term" value="C:nucleus"/>
    <property type="evidence" value="ECO:0007669"/>
    <property type="project" value="UniProtKB-SubCell"/>
</dbReference>
<feature type="compositionally biased region" description="Acidic residues" evidence="3">
    <location>
        <begin position="356"/>
        <end position="366"/>
    </location>
</feature>
<feature type="compositionally biased region" description="Basic and acidic residues" evidence="3">
    <location>
        <begin position="370"/>
        <end position="389"/>
    </location>
</feature>
<feature type="domain" description="RED-like N-terminal" evidence="4">
    <location>
        <begin position="94"/>
        <end position="190"/>
    </location>
</feature>
<proteinExistence type="predicted"/>